<name>A0ACB0J6U3_TRIPR</name>
<evidence type="ECO:0000313" key="2">
    <source>
        <dbReference type="Proteomes" id="UP001177021"/>
    </source>
</evidence>
<keyword evidence="2" id="KW-1185">Reference proteome</keyword>
<protein>
    <submittedName>
        <fullName evidence="1">Uncharacterized protein</fullName>
    </submittedName>
</protein>
<dbReference type="EMBL" id="CASHSV030000024">
    <property type="protein sequence ID" value="CAJ2639945.1"/>
    <property type="molecule type" value="Genomic_DNA"/>
</dbReference>
<comment type="caution">
    <text evidence="1">The sequence shown here is derived from an EMBL/GenBank/DDBJ whole genome shotgun (WGS) entry which is preliminary data.</text>
</comment>
<gene>
    <name evidence="1" type="ORF">MILVUS5_LOCUS9887</name>
</gene>
<evidence type="ECO:0000313" key="1">
    <source>
        <dbReference type="EMBL" id="CAJ2639945.1"/>
    </source>
</evidence>
<sequence length="836" mass="95635">MVLAWSCIFPQLNLWMTMWFMSVRIHVTEDIAHAGSTTDITLKDIMDAIENLNICLDSMDVCNTDMIKRYIKELSKHVRSPTKGREDGDVHGSSGYSPELGENGQKLKQKSVLQRTAVDNEIEIDKEMERHVIDEYIICEGEQPHDPGCAALLPKTGDFLKTMSARLQIAYKIQNVKSLVNAMEDTTGKGHGFQIQSFPSEGSSSSAANRKTTLNNLRKAPFYIEEVVEFEAPREDLISWLVRGREERTVVSVVEMGGQGKTTLAKKVFDSEKVIGHFGVCRLWITVSQSYTVDGLLRDMLQKFYKQKGDNPPPSISEMDRDSLIDEVRLGQQSRLNVVTKILGFSFHDLPYTLKKCFLYFGIYPEDCEVNTMRLIKQWVAEGFVKEEPGKTVEEVAEQYLAELIHRSLVHVSSFASNGKNRSCRVHDLIRQMILDKIQDLVFCHFARENDDQSVLGWMTRRLTISSSSSTLQSRNAECSNIRSLHVFRNEELPDSFVTSIPSKYNLLKVLDFEDVALHHYVPKNLGDLFHLRYLSFRNTKVRNLPGSIGKLHNLETLDLRRTLVCEIPKEINKLTKLRHLLAYDMFKGVGYGIQMNHGIGDIASLQTLHEVEADHGGVNLITELERLKQLKMLGLTNVKKEYTRAICSSISEKQHLEKLYIAAINEHEVIDLDFDVSLHKLQKFRLVGKLERFPYWIRELQNLVKLSFSNSMLTHDPLKSLKDLRNLLYLSMLYCAYESENLHFPDKGFKSLKQLVLRRLYNLNSIKIGEGALSSQLMEVPSGVYNLPKLQLCHIISMPDEFEQSVDRVRGQQQWIIETVPFVGIVDRSWAPENV</sequence>
<proteinExistence type="predicted"/>
<accession>A0ACB0J6U3</accession>
<dbReference type="Proteomes" id="UP001177021">
    <property type="component" value="Unassembled WGS sequence"/>
</dbReference>
<reference evidence="1" key="1">
    <citation type="submission" date="2023-10" db="EMBL/GenBank/DDBJ databases">
        <authorList>
            <person name="Rodriguez Cubillos JULIANA M."/>
            <person name="De Vega J."/>
        </authorList>
    </citation>
    <scope>NUCLEOTIDE SEQUENCE</scope>
</reference>
<organism evidence="1 2">
    <name type="scientific">Trifolium pratense</name>
    <name type="common">Red clover</name>
    <dbReference type="NCBI Taxonomy" id="57577"/>
    <lineage>
        <taxon>Eukaryota</taxon>
        <taxon>Viridiplantae</taxon>
        <taxon>Streptophyta</taxon>
        <taxon>Embryophyta</taxon>
        <taxon>Tracheophyta</taxon>
        <taxon>Spermatophyta</taxon>
        <taxon>Magnoliopsida</taxon>
        <taxon>eudicotyledons</taxon>
        <taxon>Gunneridae</taxon>
        <taxon>Pentapetalae</taxon>
        <taxon>rosids</taxon>
        <taxon>fabids</taxon>
        <taxon>Fabales</taxon>
        <taxon>Fabaceae</taxon>
        <taxon>Papilionoideae</taxon>
        <taxon>50 kb inversion clade</taxon>
        <taxon>NPAAA clade</taxon>
        <taxon>Hologalegina</taxon>
        <taxon>IRL clade</taxon>
        <taxon>Trifolieae</taxon>
        <taxon>Trifolium</taxon>
    </lineage>
</organism>